<gene>
    <name evidence="2" type="ORF">DGAL_LOCUS13490</name>
</gene>
<proteinExistence type="predicted"/>
<organism evidence="2 3">
    <name type="scientific">Daphnia galeata</name>
    <dbReference type="NCBI Taxonomy" id="27404"/>
    <lineage>
        <taxon>Eukaryota</taxon>
        <taxon>Metazoa</taxon>
        <taxon>Ecdysozoa</taxon>
        <taxon>Arthropoda</taxon>
        <taxon>Crustacea</taxon>
        <taxon>Branchiopoda</taxon>
        <taxon>Diplostraca</taxon>
        <taxon>Cladocera</taxon>
        <taxon>Anomopoda</taxon>
        <taxon>Daphniidae</taxon>
        <taxon>Daphnia</taxon>
    </lineage>
</organism>
<sequence>MLRCIRNRERREKEEAICDEMSFDGTTILWKENRVSSLEGREIRSAAHRGESDLAARRSAVGRLPFKKKRWSIWRFGNELSASVVFKLMRGFGLLAIISCVWILLVVLLSVDAVPLAGKTGEDLSMPTEPEKMINKTSSVYDYVTPEVMSTVVGAALGDQDCLRYSACKAGNYVADVTGKEIVLMVLDRWVPNSWQGTLRAFKEAATYKDDCKKQFPCSNPQE</sequence>
<protein>
    <submittedName>
        <fullName evidence="2">Uncharacterized protein</fullName>
    </submittedName>
</protein>
<evidence type="ECO:0000256" key="1">
    <source>
        <dbReference type="SAM" id="Phobius"/>
    </source>
</evidence>
<keyword evidence="1" id="KW-1133">Transmembrane helix</keyword>
<dbReference type="OrthoDB" id="6330580at2759"/>
<keyword evidence="1" id="KW-0472">Membrane</keyword>
<feature type="transmembrane region" description="Helical" evidence="1">
    <location>
        <begin position="92"/>
        <end position="111"/>
    </location>
</feature>
<dbReference type="Proteomes" id="UP000789390">
    <property type="component" value="Unassembled WGS sequence"/>
</dbReference>
<reference evidence="2" key="1">
    <citation type="submission" date="2021-11" db="EMBL/GenBank/DDBJ databases">
        <authorList>
            <person name="Schell T."/>
        </authorList>
    </citation>
    <scope>NUCLEOTIDE SEQUENCE</scope>
    <source>
        <strain evidence="2">M5</strain>
    </source>
</reference>
<keyword evidence="1" id="KW-0812">Transmembrane</keyword>
<keyword evidence="3" id="KW-1185">Reference proteome</keyword>
<dbReference type="EMBL" id="CAKKLH010000298">
    <property type="protein sequence ID" value="CAH0109996.1"/>
    <property type="molecule type" value="Genomic_DNA"/>
</dbReference>
<evidence type="ECO:0000313" key="2">
    <source>
        <dbReference type="EMBL" id="CAH0109996.1"/>
    </source>
</evidence>
<dbReference type="AlphaFoldDB" id="A0A8J2RSJ1"/>
<comment type="caution">
    <text evidence="2">The sequence shown here is derived from an EMBL/GenBank/DDBJ whole genome shotgun (WGS) entry which is preliminary data.</text>
</comment>
<evidence type="ECO:0000313" key="3">
    <source>
        <dbReference type="Proteomes" id="UP000789390"/>
    </source>
</evidence>
<accession>A0A8J2RSJ1</accession>
<name>A0A8J2RSJ1_9CRUS</name>